<gene>
    <name evidence="1" type="ORF">CDV36_000819</name>
</gene>
<name>A0A3M2SPN2_9HYPO</name>
<dbReference type="EMBL" id="NKUJ01000007">
    <property type="protein sequence ID" value="RMJ19523.1"/>
    <property type="molecule type" value="Genomic_DNA"/>
</dbReference>
<dbReference type="Proteomes" id="UP000277212">
    <property type="component" value="Unassembled WGS sequence"/>
</dbReference>
<evidence type="ECO:0000313" key="2">
    <source>
        <dbReference type="Proteomes" id="UP000277212"/>
    </source>
</evidence>
<protein>
    <recommendedName>
        <fullName evidence="3">DNA2/NAM7 helicase-like C-terminal domain-containing protein</fullName>
    </recommendedName>
</protein>
<evidence type="ECO:0008006" key="3">
    <source>
        <dbReference type="Google" id="ProtNLM"/>
    </source>
</evidence>
<sequence>MFDYGYGNEHNWKDERYDMIIPRNLGIGFSVATEFENQNNLDTALEQIAIDARFIKLDKDQPTKDNTHFLLVVNMDDQASPSHRDGRPFFANQNRICVGITRQVGACFIIGDIDTTPPYTGFKENGRAQEGDDGEAEFIKPKVF</sequence>
<accession>A0A3M2SPN2</accession>
<dbReference type="OrthoDB" id="5105818at2759"/>
<keyword evidence="2" id="KW-1185">Reference proteome</keyword>
<reference evidence="1 2" key="1">
    <citation type="submission" date="2017-06" db="EMBL/GenBank/DDBJ databases">
        <title>Comparative genomic analysis of Ambrosia Fusariam Clade fungi.</title>
        <authorList>
            <person name="Stajich J.E."/>
            <person name="Carrillo J."/>
            <person name="Kijimoto T."/>
            <person name="Eskalen A."/>
            <person name="O'Donnell K."/>
            <person name="Kasson M."/>
        </authorList>
    </citation>
    <scope>NUCLEOTIDE SEQUENCE [LARGE SCALE GENOMIC DNA]</scope>
    <source>
        <strain evidence="1">UCR3666</strain>
    </source>
</reference>
<evidence type="ECO:0000313" key="1">
    <source>
        <dbReference type="EMBL" id="RMJ19523.1"/>
    </source>
</evidence>
<proteinExistence type="predicted"/>
<comment type="caution">
    <text evidence="1">The sequence shown here is derived from an EMBL/GenBank/DDBJ whole genome shotgun (WGS) entry which is preliminary data.</text>
</comment>
<organism evidence="1 2">
    <name type="scientific">Fusarium kuroshium</name>
    <dbReference type="NCBI Taxonomy" id="2010991"/>
    <lineage>
        <taxon>Eukaryota</taxon>
        <taxon>Fungi</taxon>
        <taxon>Dikarya</taxon>
        <taxon>Ascomycota</taxon>
        <taxon>Pezizomycotina</taxon>
        <taxon>Sordariomycetes</taxon>
        <taxon>Hypocreomycetidae</taxon>
        <taxon>Hypocreales</taxon>
        <taxon>Nectriaceae</taxon>
        <taxon>Fusarium</taxon>
        <taxon>Fusarium solani species complex</taxon>
    </lineage>
</organism>
<dbReference type="AlphaFoldDB" id="A0A3M2SPN2"/>